<dbReference type="AlphaFoldDB" id="A0A2P6QUE6"/>
<sequence length="138" mass="15698">MALMFLLEGEIQNYIYIFYIYLSMNLSMQKFSNCADSQEFLMVYLTGKVNPATWFANQRGSHVFQISFWYLISVTCNIQRYMSCKGTCLASIGSDQPAEVVDDAPEHLNPGACLYSQTQSMLSCYGSHQHTRRLCPCA</sequence>
<protein>
    <submittedName>
        <fullName evidence="1">Uncharacterized protein</fullName>
    </submittedName>
</protein>
<evidence type="ECO:0000313" key="2">
    <source>
        <dbReference type="Proteomes" id="UP000238479"/>
    </source>
</evidence>
<organism evidence="1 2">
    <name type="scientific">Rosa chinensis</name>
    <name type="common">China rose</name>
    <dbReference type="NCBI Taxonomy" id="74649"/>
    <lineage>
        <taxon>Eukaryota</taxon>
        <taxon>Viridiplantae</taxon>
        <taxon>Streptophyta</taxon>
        <taxon>Embryophyta</taxon>
        <taxon>Tracheophyta</taxon>
        <taxon>Spermatophyta</taxon>
        <taxon>Magnoliopsida</taxon>
        <taxon>eudicotyledons</taxon>
        <taxon>Gunneridae</taxon>
        <taxon>Pentapetalae</taxon>
        <taxon>rosids</taxon>
        <taxon>fabids</taxon>
        <taxon>Rosales</taxon>
        <taxon>Rosaceae</taxon>
        <taxon>Rosoideae</taxon>
        <taxon>Rosoideae incertae sedis</taxon>
        <taxon>Rosa</taxon>
    </lineage>
</organism>
<evidence type="ECO:0000313" key="1">
    <source>
        <dbReference type="EMBL" id="PRQ37810.1"/>
    </source>
</evidence>
<comment type="caution">
    <text evidence="1">The sequence shown here is derived from an EMBL/GenBank/DDBJ whole genome shotgun (WGS) entry which is preliminary data.</text>
</comment>
<dbReference type="Gramene" id="PRQ37810">
    <property type="protein sequence ID" value="PRQ37810"/>
    <property type="gene ID" value="RchiOBHm_Chr4g0406821"/>
</dbReference>
<accession>A0A2P6QUE6</accession>
<dbReference type="Proteomes" id="UP000238479">
    <property type="component" value="Chromosome 4"/>
</dbReference>
<proteinExistence type="predicted"/>
<reference evidence="1 2" key="1">
    <citation type="journal article" date="2018" name="Nat. Genet.">
        <title>The Rosa genome provides new insights in the design of modern roses.</title>
        <authorList>
            <person name="Bendahmane M."/>
        </authorList>
    </citation>
    <scope>NUCLEOTIDE SEQUENCE [LARGE SCALE GENOMIC DNA]</scope>
    <source>
        <strain evidence="2">cv. Old Blush</strain>
    </source>
</reference>
<keyword evidence="2" id="KW-1185">Reference proteome</keyword>
<dbReference type="STRING" id="74649.A0A2P6QUE6"/>
<gene>
    <name evidence="1" type="ORF">RchiOBHm_Chr4g0406821</name>
</gene>
<name>A0A2P6QUE6_ROSCH</name>
<dbReference type="EMBL" id="PDCK01000042">
    <property type="protein sequence ID" value="PRQ37810.1"/>
    <property type="molecule type" value="Genomic_DNA"/>
</dbReference>